<protein>
    <submittedName>
        <fullName evidence="1">Uncharacterized protein</fullName>
    </submittedName>
</protein>
<accession>A0A6A5WX51</accession>
<proteinExistence type="predicted"/>
<organism evidence="1 2">
    <name type="scientific">Amniculicola lignicola CBS 123094</name>
    <dbReference type="NCBI Taxonomy" id="1392246"/>
    <lineage>
        <taxon>Eukaryota</taxon>
        <taxon>Fungi</taxon>
        <taxon>Dikarya</taxon>
        <taxon>Ascomycota</taxon>
        <taxon>Pezizomycotina</taxon>
        <taxon>Dothideomycetes</taxon>
        <taxon>Pleosporomycetidae</taxon>
        <taxon>Pleosporales</taxon>
        <taxon>Amniculicolaceae</taxon>
        <taxon>Amniculicola</taxon>
    </lineage>
</organism>
<evidence type="ECO:0000313" key="2">
    <source>
        <dbReference type="Proteomes" id="UP000799779"/>
    </source>
</evidence>
<sequence>MCFIHYTLHACNHWVPQPKPGNGPILRICEEAETMRLGSPCPNTEHKVANRSQGVCEKCMWKKLLK</sequence>
<dbReference type="OrthoDB" id="3718734at2759"/>
<evidence type="ECO:0000313" key="1">
    <source>
        <dbReference type="EMBL" id="KAF2005319.1"/>
    </source>
</evidence>
<reference evidence="1" key="1">
    <citation type="journal article" date="2020" name="Stud. Mycol.">
        <title>101 Dothideomycetes genomes: a test case for predicting lifestyles and emergence of pathogens.</title>
        <authorList>
            <person name="Haridas S."/>
            <person name="Albert R."/>
            <person name="Binder M."/>
            <person name="Bloem J."/>
            <person name="Labutti K."/>
            <person name="Salamov A."/>
            <person name="Andreopoulos B."/>
            <person name="Baker S."/>
            <person name="Barry K."/>
            <person name="Bills G."/>
            <person name="Bluhm B."/>
            <person name="Cannon C."/>
            <person name="Castanera R."/>
            <person name="Culley D."/>
            <person name="Daum C."/>
            <person name="Ezra D."/>
            <person name="Gonzalez J."/>
            <person name="Henrissat B."/>
            <person name="Kuo A."/>
            <person name="Liang C."/>
            <person name="Lipzen A."/>
            <person name="Lutzoni F."/>
            <person name="Magnuson J."/>
            <person name="Mondo S."/>
            <person name="Nolan M."/>
            <person name="Ohm R."/>
            <person name="Pangilinan J."/>
            <person name="Park H.-J."/>
            <person name="Ramirez L."/>
            <person name="Alfaro M."/>
            <person name="Sun H."/>
            <person name="Tritt A."/>
            <person name="Yoshinaga Y."/>
            <person name="Zwiers L.-H."/>
            <person name="Turgeon B."/>
            <person name="Goodwin S."/>
            <person name="Spatafora J."/>
            <person name="Crous P."/>
            <person name="Grigoriev I."/>
        </authorList>
    </citation>
    <scope>NUCLEOTIDE SEQUENCE</scope>
    <source>
        <strain evidence="1">CBS 123094</strain>
    </source>
</reference>
<name>A0A6A5WX51_9PLEO</name>
<dbReference type="EMBL" id="ML977564">
    <property type="protein sequence ID" value="KAF2005319.1"/>
    <property type="molecule type" value="Genomic_DNA"/>
</dbReference>
<dbReference type="AlphaFoldDB" id="A0A6A5WX51"/>
<dbReference type="Proteomes" id="UP000799779">
    <property type="component" value="Unassembled WGS sequence"/>
</dbReference>
<gene>
    <name evidence="1" type="ORF">P154DRAFT_425292</name>
</gene>
<keyword evidence="2" id="KW-1185">Reference proteome</keyword>